<comment type="caution">
    <text evidence="2">The sequence shown here is derived from an EMBL/GenBank/DDBJ whole genome shotgun (WGS) entry which is preliminary data.</text>
</comment>
<dbReference type="Pfam" id="PF22275">
    <property type="entry name" value="DUF6957"/>
    <property type="match status" value="1"/>
</dbReference>
<sequence>MVELTDDGLFGDSGTPLLGSDLSLEDVLAQARQRFKWVPLCVVKDWVILDAIVTDDERAKVKAAGCEPMFLFAHNVLHDDNRRFEPGHWVRSSMGTSFKDGYLFSTRNTIYVLVGPGYRKQSSIQAIFSIF</sequence>
<dbReference type="RefSeq" id="WP_182367538.1">
    <property type="nucleotide sequence ID" value="NZ_JACGCU010000020.1"/>
</dbReference>
<dbReference type="AlphaFoldDB" id="A0A7W2JJK3"/>
<dbReference type="InterPro" id="IPR054232">
    <property type="entry name" value="DUF6957"/>
</dbReference>
<reference evidence="2 3" key="1">
    <citation type="submission" date="2020-07" db="EMBL/GenBank/DDBJ databases">
        <title>Diversity of carbapenemase encoding genes among Pseudomonas putida group clinical isolates in a tertiary Brazilian hospital.</title>
        <authorList>
            <person name="Alberto-Lei F."/>
            <person name="Nodari C.S."/>
            <person name="Streling A.P."/>
            <person name="Paulino J.T."/>
            <person name="Bessa-Neto F.O."/>
            <person name="Cayo R."/>
            <person name="Gales A.C."/>
        </authorList>
    </citation>
    <scope>NUCLEOTIDE SEQUENCE [LARGE SCALE GENOMIC DNA]</scope>
    <source>
        <strain evidence="2 3">14535</strain>
    </source>
</reference>
<dbReference type="EMBL" id="JACGCU010000020">
    <property type="protein sequence ID" value="MBA6060196.1"/>
    <property type="molecule type" value="Genomic_DNA"/>
</dbReference>
<name>A0A7W2JJK3_9PSED</name>
<evidence type="ECO:0000313" key="3">
    <source>
        <dbReference type="Proteomes" id="UP000556620"/>
    </source>
</evidence>
<evidence type="ECO:0000259" key="1">
    <source>
        <dbReference type="Pfam" id="PF22275"/>
    </source>
</evidence>
<feature type="domain" description="DUF6957" evidence="1">
    <location>
        <begin position="19"/>
        <end position="129"/>
    </location>
</feature>
<accession>A0A7W2JJK3</accession>
<dbReference type="Proteomes" id="UP000556620">
    <property type="component" value="Unassembled WGS sequence"/>
</dbReference>
<gene>
    <name evidence="2" type="ORF">H4C44_13545</name>
</gene>
<organism evidence="2 3">
    <name type="scientific">Pseudomonas juntendi</name>
    <dbReference type="NCBI Taxonomy" id="2666183"/>
    <lineage>
        <taxon>Bacteria</taxon>
        <taxon>Pseudomonadati</taxon>
        <taxon>Pseudomonadota</taxon>
        <taxon>Gammaproteobacteria</taxon>
        <taxon>Pseudomonadales</taxon>
        <taxon>Pseudomonadaceae</taxon>
        <taxon>Pseudomonas</taxon>
    </lineage>
</organism>
<evidence type="ECO:0000313" key="2">
    <source>
        <dbReference type="EMBL" id="MBA6060196.1"/>
    </source>
</evidence>
<proteinExistence type="predicted"/>
<protein>
    <recommendedName>
        <fullName evidence="1">DUF6957 domain-containing protein</fullName>
    </recommendedName>
</protein>